<dbReference type="PROSITE" id="PS50194">
    <property type="entry name" value="FILAMIN_REPEAT"/>
    <property type="match status" value="1"/>
</dbReference>
<keyword evidence="4 9" id="KW-0812">Transmembrane</keyword>
<feature type="transmembrane region" description="Helical" evidence="9">
    <location>
        <begin position="113"/>
        <end position="133"/>
    </location>
</feature>
<dbReference type="PANTHER" id="PTHR30081">
    <property type="entry name" value="PROTEIN-EXPORT MEMBRANE PROTEIN SEC"/>
    <property type="match status" value="1"/>
</dbReference>
<dbReference type="Gene3D" id="3.40.50.300">
    <property type="entry name" value="P-loop containing nucleotide triphosphate hydrolases"/>
    <property type="match status" value="1"/>
</dbReference>
<evidence type="ECO:0000256" key="5">
    <source>
        <dbReference type="ARBA" id="ARBA00022927"/>
    </source>
</evidence>
<dbReference type="GO" id="GO:0005524">
    <property type="term" value="F:ATP binding"/>
    <property type="evidence" value="ECO:0007669"/>
    <property type="project" value="InterPro"/>
</dbReference>
<protein>
    <submittedName>
        <fullName evidence="11">Protein translocase subunit SecD</fullName>
    </submittedName>
</protein>
<dbReference type="AlphaFoldDB" id="A0A7C2C3Z8"/>
<evidence type="ECO:0000256" key="2">
    <source>
        <dbReference type="ARBA" id="ARBA00022448"/>
    </source>
</evidence>
<evidence type="ECO:0000256" key="4">
    <source>
        <dbReference type="ARBA" id="ARBA00022692"/>
    </source>
</evidence>
<dbReference type="SUPFAM" id="SSF82866">
    <property type="entry name" value="Multidrug efflux transporter AcrB transmembrane domain"/>
    <property type="match status" value="1"/>
</dbReference>
<feature type="transmembrane region" description="Helical" evidence="9">
    <location>
        <begin position="184"/>
        <end position="206"/>
    </location>
</feature>
<dbReference type="InterPro" id="IPR001036">
    <property type="entry name" value="Acrflvin-R"/>
</dbReference>
<dbReference type="GO" id="GO:0016887">
    <property type="term" value="F:ATP hydrolysis activity"/>
    <property type="evidence" value="ECO:0007669"/>
    <property type="project" value="InterPro"/>
</dbReference>
<dbReference type="InterPro" id="IPR017868">
    <property type="entry name" value="Filamin/ABP280_repeat-like"/>
</dbReference>
<dbReference type="NCBIfam" id="TIGR01129">
    <property type="entry name" value="secD"/>
    <property type="match status" value="1"/>
</dbReference>
<dbReference type="PROSITE" id="PS50893">
    <property type="entry name" value="ABC_TRANSPORTER_2"/>
    <property type="match status" value="1"/>
</dbReference>
<dbReference type="GO" id="GO:0005886">
    <property type="term" value="C:plasma membrane"/>
    <property type="evidence" value="ECO:0007669"/>
    <property type="project" value="UniProtKB-SubCell"/>
</dbReference>
<comment type="subcellular location">
    <subcellularLocation>
        <location evidence="1">Cell membrane</location>
        <topology evidence="1">Multi-pass membrane protein</topology>
    </subcellularLocation>
</comment>
<proteinExistence type="predicted"/>
<evidence type="ECO:0000259" key="10">
    <source>
        <dbReference type="PROSITE" id="PS50893"/>
    </source>
</evidence>
<dbReference type="Pfam" id="PF02355">
    <property type="entry name" value="SecD_SecF_C"/>
    <property type="match status" value="1"/>
</dbReference>
<feature type="transmembrane region" description="Helical" evidence="9">
    <location>
        <begin position="84"/>
        <end position="106"/>
    </location>
</feature>
<reference evidence="11" key="1">
    <citation type="journal article" date="2020" name="mSystems">
        <title>Genome- and Community-Level Interaction Insights into Carbon Utilization and Element Cycling Functions of Hydrothermarchaeota in Hydrothermal Sediment.</title>
        <authorList>
            <person name="Zhou Z."/>
            <person name="Liu Y."/>
            <person name="Xu W."/>
            <person name="Pan J."/>
            <person name="Luo Z.H."/>
            <person name="Li M."/>
        </authorList>
    </citation>
    <scope>NUCLEOTIDE SEQUENCE [LARGE SCALE GENOMIC DNA]</scope>
    <source>
        <strain evidence="11">SpSt-246</strain>
    </source>
</reference>
<dbReference type="Gene3D" id="1.20.1640.10">
    <property type="entry name" value="Multidrug efflux transporter AcrB transmembrane domain"/>
    <property type="match status" value="1"/>
</dbReference>
<dbReference type="Pfam" id="PF12399">
    <property type="entry name" value="BCA_ABC_TP_C"/>
    <property type="match status" value="1"/>
</dbReference>
<dbReference type="InterPro" id="IPR055344">
    <property type="entry name" value="SecD_SecF_C_bact"/>
</dbReference>
<comment type="caution">
    <text evidence="11">The sequence shown here is derived from an EMBL/GenBank/DDBJ whole genome shotgun (WGS) entry which is preliminary data.</text>
</comment>
<feature type="transmembrane region" description="Helical" evidence="9">
    <location>
        <begin position="212"/>
        <end position="236"/>
    </location>
</feature>
<evidence type="ECO:0000256" key="3">
    <source>
        <dbReference type="ARBA" id="ARBA00022475"/>
    </source>
</evidence>
<dbReference type="InterPro" id="IPR005791">
    <property type="entry name" value="SecD"/>
</dbReference>
<name>A0A7C2C3Z8_9DEIN</name>
<accession>A0A7C2C3Z8</accession>
<evidence type="ECO:0000256" key="1">
    <source>
        <dbReference type="ARBA" id="ARBA00004651"/>
    </source>
</evidence>
<dbReference type="InterPro" id="IPR022813">
    <property type="entry name" value="SecD/SecF_arch_bac"/>
</dbReference>
<keyword evidence="2" id="KW-0813">Transport</keyword>
<dbReference type="Gene3D" id="3.30.1360.200">
    <property type="match status" value="1"/>
</dbReference>
<keyword evidence="5" id="KW-0653">Protein transport</keyword>
<evidence type="ECO:0000256" key="7">
    <source>
        <dbReference type="ARBA" id="ARBA00023010"/>
    </source>
</evidence>
<organism evidence="11">
    <name type="scientific">Thermus islandicus</name>
    <dbReference type="NCBI Taxonomy" id="540988"/>
    <lineage>
        <taxon>Bacteria</taxon>
        <taxon>Thermotogati</taxon>
        <taxon>Deinococcota</taxon>
        <taxon>Deinococci</taxon>
        <taxon>Thermales</taxon>
        <taxon>Thermaceae</taxon>
        <taxon>Thermus</taxon>
    </lineage>
</organism>
<keyword evidence="8 9" id="KW-0472">Membrane</keyword>
<gene>
    <name evidence="11" type="primary">secD</name>
    <name evidence="11" type="ORF">ENP73_10615</name>
</gene>
<evidence type="ECO:0000256" key="9">
    <source>
        <dbReference type="SAM" id="Phobius"/>
    </source>
</evidence>
<dbReference type="InterPro" id="IPR003439">
    <property type="entry name" value="ABC_transporter-like_ATP-bd"/>
</dbReference>
<dbReference type="PRINTS" id="PR00702">
    <property type="entry name" value="ACRIFLAVINRP"/>
</dbReference>
<dbReference type="PANTHER" id="PTHR30081:SF1">
    <property type="entry name" value="PROTEIN TRANSLOCASE SUBUNIT SECD"/>
    <property type="match status" value="1"/>
</dbReference>
<dbReference type="EMBL" id="DSKL01000411">
    <property type="protein sequence ID" value="HEH83374.1"/>
    <property type="molecule type" value="Genomic_DNA"/>
</dbReference>
<dbReference type="GO" id="GO:0015450">
    <property type="term" value="F:protein-transporting ATPase activity"/>
    <property type="evidence" value="ECO:0007669"/>
    <property type="project" value="InterPro"/>
</dbReference>
<keyword evidence="7" id="KW-0811">Translocation</keyword>
<feature type="transmembrane region" description="Helical" evidence="9">
    <location>
        <begin position="139"/>
        <end position="163"/>
    </location>
</feature>
<sequence length="377" mass="39874">MEVEGPKGTQALEVESRGGGFRLPFTPEAPGEYRVRLALPSGAVEGRFTAQEAKDLALLIRAGALPVPVEVVEQRTVGPSLGEAAIRASVQAALIGAALTILYMVAYYRLLGGLAAAALLIYGLLSFAVLLLLEATLTLPGVAGFVLAIGMAVDANVLVFERIKEEHAAGQRIGSAVTAGFKRAWSAIADSNATTILAAALLFFLASGAVRGFGITVTIGVAVSMFTALVVTRILVEVAIRPAAVRTRPTFLGMGVGSGFRRWLEERSPDLLGRSRIWFTVSAVVLALAMALMTQAPVILLDEPTAGVHPALIQELVAQIRALNAEGRTFVVIEHHMEVVNALAHRVYFLAGGRVLAEGTPEAVRQDPQVLHAYYGH</sequence>
<evidence type="ECO:0000256" key="8">
    <source>
        <dbReference type="ARBA" id="ARBA00023136"/>
    </source>
</evidence>
<evidence type="ECO:0000256" key="6">
    <source>
        <dbReference type="ARBA" id="ARBA00022989"/>
    </source>
</evidence>
<dbReference type="InterPro" id="IPR032823">
    <property type="entry name" value="BCA_ABC_TP_C"/>
</dbReference>
<dbReference type="InterPro" id="IPR027417">
    <property type="entry name" value="P-loop_NTPase"/>
</dbReference>
<evidence type="ECO:0000313" key="11">
    <source>
        <dbReference type="EMBL" id="HEH83374.1"/>
    </source>
</evidence>
<keyword evidence="6 9" id="KW-1133">Transmembrane helix</keyword>
<feature type="transmembrane region" description="Helical" evidence="9">
    <location>
        <begin position="277"/>
        <end position="300"/>
    </location>
</feature>
<dbReference type="InterPro" id="IPR048634">
    <property type="entry name" value="SecD_SecF_C"/>
</dbReference>
<dbReference type="SUPFAM" id="SSF52540">
    <property type="entry name" value="P-loop containing nucleoside triphosphate hydrolases"/>
    <property type="match status" value="1"/>
</dbReference>
<keyword evidence="3" id="KW-1003">Cell membrane</keyword>
<feature type="domain" description="ABC transporter" evidence="10">
    <location>
        <begin position="153"/>
        <end position="377"/>
    </location>
</feature>
<dbReference type="NCBIfam" id="TIGR00916">
    <property type="entry name" value="2A0604s01"/>
    <property type="match status" value="1"/>
</dbReference>
<dbReference type="GO" id="GO:0006886">
    <property type="term" value="P:intracellular protein transport"/>
    <property type="evidence" value="ECO:0007669"/>
    <property type="project" value="InterPro"/>
</dbReference>